<sequence>MENSAIKSIQIAREVISKNLLKTSGEYKRGVQACDEAIVELNPVACEYCDPMNSKPFGIVSDDSSDINYTSVVIDENIITDRVENECMNWERFTTPINYCPMCGRKLEVEE</sequence>
<protein>
    <submittedName>
        <fullName evidence="1">Uncharacterized protein</fullName>
    </submittedName>
</protein>
<name>A0A0H4QGJ0_9LACO</name>
<proteinExistence type="predicted"/>
<organism evidence="1 3">
    <name type="scientific">Companilactobacillus ginsenosidimutans</name>
    <dbReference type="NCBI Taxonomy" id="1007676"/>
    <lineage>
        <taxon>Bacteria</taxon>
        <taxon>Bacillati</taxon>
        <taxon>Bacillota</taxon>
        <taxon>Bacilli</taxon>
        <taxon>Lactobacillales</taxon>
        <taxon>Lactobacillaceae</taxon>
        <taxon>Companilactobacillus</taxon>
    </lineage>
</organism>
<evidence type="ECO:0000313" key="2">
    <source>
        <dbReference type="EMBL" id="AKP68334.1"/>
    </source>
</evidence>
<dbReference type="AlphaFoldDB" id="A0A0H4QGJ0"/>
<dbReference type="Proteomes" id="UP000036106">
    <property type="component" value="Chromosome"/>
</dbReference>
<dbReference type="RefSeq" id="WP_048702369.1">
    <property type="nucleotide sequence ID" value="NZ_CP012034.1"/>
</dbReference>
<dbReference type="KEGG" id="lgn:ABM34_12820"/>
<reference evidence="1" key="1">
    <citation type="submission" date="2015-07" db="EMBL/GenBank/DDBJ databases">
        <title>Lactobacillus ginsenosidimutans EMML 3041 whole genome sequencing.</title>
        <authorList>
            <person name="Kim M.K."/>
            <person name="Im W.-T."/>
            <person name="Srinivasan S."/>
            <person name="Lee J.-J."/>
        </authorList>
    </citation>
    <scope>NUCLEOTIDE SEQUENCE</scope>
    <source>
        <strain evidence="1">EMML 3041</strain>
    </source>
</reference>
<dbReference type="OrthoDB" id="2190065at2"/>
<dbReference type="EMBL" id="CP012034">
    <property type="protein sequence ID" value="AKP66126.1"/>
    <property type="molecule type" value="Genomic_DNA"/>
</dbReference>
<dbReference type="EMBL" id="CP012034">
    <property type="protein sequence ID" value="AKP68334.1"/>
    <property type="molecule type" value="Genomic_DNA"/>
</dbReference>
<reference evidence="3" key="2">
    <citation type="submission" date="2015-07" db="EMBL/GenBank/DDBJ databases">
        <title>Lactobacillus ginsenosidimutans/EMML 3141/ whole genome sequencing.</title>
        <authorList>
            <person name="Kim M.K."/>
            <person name="Im W.-T."/>
            <person name="Srinivasan S."/>
            <person name="Lee J.-J."/>
        </authorList>
    </citation>
    <scope>NUCLEOTIDE SEQUENCE [LARGE SCALE GENOMIC DNA]</scope>
    <source>
        <strain evidence="3">EMML 3041</strain>
    </source>
</reference>
<gene>
    <name evidence="1" type="ORF">ABM34_00185</name>
    <name evidence="2" type="ORF">ABM34_12820</name>
</gene>
<accession>A0A0H4QGJ0</accession>
<evidence type="ECO:0000313" key="3">
    <source>
        <dbReference type="Proteomes" id="UP000036106"/>
    </source>
</evidence>
<dbReference type="KEGG" id="lgn:ABM34_00185"/>
<evidence type="ECO:0000313" key="1">
    <source>
        <dbReference type="EMBL" id="AKP66126.1"/>
    </source>
</evidence>
<keyword evidence="3" id="KW-1185">Reference proteome</keyword>
<dbReference type="STRING" id="1007676.ABM34_00185"/>
<dbReference type="PATRIC" id="fig|1007676.4.peg.2597"/>